<keyword evidence="5 9" id="KW-0812">Transmembrane</keyword>
<evidence type="ECO:0000256" key="8">
    <source>
        <dbReference type="ARBA" id="ARBA00023136"/>
    </source>
</evidence>
<evidence type="ECO:0000256" key="1">
    <source>
        <dbReference type="ARBA" id="ARBA00004651"/>
    </source>
</evidence>
<organism evidence="11 12">
    <name type="scientific">Duganella vulcania</name>
    <dbReference type="NCBI Taxonomy" id="2692166"/>
    <lineage>
        <taxon>Bacteria</taxon>
        <taxon>Pseudomonadati</taxon>
        <taxon>Pseudomonadota</taxon>
        <taxon>Betaproteobacteria</taxon>
        <taxon>Burkholderiales</taxon>
        <taxon>Oxalobacteraceae</taxon>
        <taxon>Telluria group</taxon>
        <taxon>Duganella</taxon>
    </lineage>
</organism>
<keyword evidence="8 9" id="KW-0472">Membrane</keyword>
<feature type="transmembrane region" description="Helical" evidence="9">
    <location>
        <begin position="33"/>
        <end position="57"/>
    </location>
</feature>
<dbReference type="RefSeq" id="WP_161093258.1">
    <property type="nucleotide sequence ID" value="NZ_WWCV01000118.1"/>
</dbReference>
<name>A0A845HQG9_9BURK</name>
<feature type="transmembrane region" description="Helical" evidence="9">
    <location>
        <begin position="236"/>
        <end position="255"/>
    </location>
</feature>
<dbReference type="PANTHER" id="PTHR30413:SF10">
    <property type="entry name" value="CAPSULE POLYSACCHARIDE EXPORT INNER-MEMBRANE PROTEIN CTRC"/>
    <property type="match status" value="1"/>
</dbReference>
<keyword evidence="3 9" id="KW-0813">Transport</keyword>
<keyword evidence="7" id="KW-0762">Sugar transport</keyword>
<keyword evidence="12" id="KW-1185">Reference proteome</keyword>
<evidence type="ECO:0000313" key="11">
    <source>
        <dbReference type="EMBL" id="MYN21031.1"/>
    </source>
</evidence>
<dbReference type="Pfam" id="PF01061">
    <property type="entry name" value="ABC2_membrane"/>
    <property type="match status" value="1"/>
</dbReference>
<comment type="caution">
    <text evidence="11">The sequence shown here is derived from an EMBL/GenBank/DDBJ whole genome shotgun (WGS) entry which is preliminary data.</text>
</comment>
<feature type="transmembrane region" description="Helical" evidence="9">
    <location>
        <begin position="111"/>
        <end position="138"/>
    </location>
</feature>
<feature type="transmembrane region" description="Helical" evidence="9">
    <location>
        <begin position="144"/>
        <end position="174"/>
    </location>
</feature>
<comment type="subcellular location">
    <subcellularLocation>
        <location evidence="9">Cell inner membrane</location>
        <topology evidence="9">Multi-pass membrane protein</topology>
    </subcellularLocation>
    <subcellularLocation>
        <location evidence="1">Cell membrane</location>
        <topology evidence="1">Multi-pass membrane protein</topology>
    </subcellularLocation>
</comment>
<dbReference type="GO" id="GO:0140359">
    <property type="term" value="F:ABC-type transporter activity"/>
    <property type="evidence" value="ECO:0007669"/>
    <property type="project" value="InterPro"/>
</dbReference>
<evidence type="ECO:0000256" key="9">
    <source>
        <dbReference type="RuleBase" id="RU361157"/>
    </source>
</evidence>
<proteinExistence type="inferred from homology"/>
<keyword evidence="4 9" id="KW-1003">Cell membrane</keyword>
<dbReference type="GO" id="GO:0015920">
    <property type="term" value="P:lipopolysaccharide transport"/>
    <property type="evidence" value="ECO:0007669"/>
    <property type="project" value="TreeGrafter"/>
</dbReference>
<dbReference type="Proteomes" id="UP000484875">
    <property type="component" value="Unassembled WGS sequence"/>
</dbReference>
<reference evidence="11 12" key="1">
    <citation type="submission" date="2019-12" db="EMBL/GenBank/DDBJ databases">
        <title>Novel species isolated from a subtropical stream in China.</title>
        <authorList>
            <person name="Lu H."/>
        </authorList>
    </citation>
    <scope>NUCLEOTIDE SEQUENCE [LARGE SCALE GENOMIC DNA]</scope>
    <source>
        <strain evidence="11 12">FT107W</strain>
    </source>
</reference>
<feature type="transmembrane region" description="Helical" evidence="9">
    <location>
        <begin position="181"/>
        <end position="200"/>
    </location>
</feature>
<dbReference type="AlphaFoldDB" id="A0A845HQG9"/>
<dbReference type="InterPro" id="IPR013525">
    <property type="entry name" value="ABC2_TM"/>
</dbReference>
<evidence type="ECO:0000256" key="3">
    <source>
        <dbReference type="ARBA" id="ARBA00022448"/>
    </source>
</evidence>
<dbReference type="InterPro" id="IPR047817">
    <property type="entry name" value="ABC2_TM_bact-type"/>
</dbReference>
<evidence type="ECO:0000313" key="12">
    <source>
        <dbReference type="Proteomes" id="UP000484875"/>
    </source>
</evidence>
<feature type="transmembrane region" description="Helical" evidence="9">
    <location>
        <begin position="69"/>
        <end position="90"/>
    </location>
</feature>
<evidence type="ECO:0000256" key="7">
    <source>
        <dbReference type="ARBA" id="ARBA00023047"/>
    </source>
</evidence>
<evidence type="ECO:0000256" key="6">
    <source>
        <dbReference type="ARBA" id="ARBA00022989"/>
    </source>
</evidence>
<protein>
    <recommendedName>
        <fullName evidence="9">Transport permease protein</fullName>
    </recommendedName>
</protein>
<evidence type="ECO:0000256" key="2">
    <source>
        <dbReference type="ARBA" id="ARBA00007783"/>
    </source>
</evidence>
<evidence type="ECO:0000256" key="4">
    <source>
        <dbReference type="ARBA" id="ARBA00022475"/>
    </source>
</evidence>
<comment type="similarity">
    <text evidence="2 9">Belongs to the ABC-2 integral membrane protein family.</text>
</comment>
<dbReference type="GO" id="GO:0015774">
    <property type="term" value="P:polysaccharide transport"/>
    <property type="evidence" value="ECO:0007669"/>
    <property type="project" value="UniProtKB-KW"/>
</dbReference>
<evidence type="ECO:0000256" key="5">
    <source>
        <dbReference type="ARBA" id="ARBA00022692"/>
    </source>
</evidence>
<accession>A0A845HQG9</accession>
<gene>
    <name evidence="11" type="ORF">GTP81_30285</name>
</gene>
<keyword evidence="7" id="KW-0625">Polysaccharide transport</keyword>
<dbReference type="PANTHER" id="PTHR30413">
    <property type="entry name" value="INNER MEMBRANE TRANSPORT PERMEASE"/>
    <property type="match status" value="1"/>
</dbReference>
<dbReference type="PROSITE" id="PS51012">
    <property type="entry name" value="ABC_TM2"/>
    <property type="match status" value="1"/>
</dbReference>
<dbReference type="EMBL" id="WWCV01000118">
    <property type="protein sequence ID" value="MYN21031.1"/>
    <property type="molecule type" value="Genomic_DNA"/>
</dbReference>
<feature type="domain" description="ABC transmembrane type-2" evidence="10">
    <location>
        <begin position="34"/>
        <end position="258"/>
    </location>
</feature>
<keyword evidence="6 9" id="KW-1133">Transmembrane helix</keyword>
<dbReference type="GO" id="GO:0005886">
    <property type="term" value="C:plasma membrane"/>
    <property type="evidence" value="ECO:0007669"/>
    <property type="project" value="UniProtKB-SubCell"/>
</dbReference>
<sequence length="266" mass="29412">MISRAMFSGLWRYRGFVLGSVQREFQSRYRGSLLGAAWTVLNPLAMIVVYTVIFSQVMGSRLQGSTATFAYSIYLCAGALTWGLFAEITGRSQSVFIDHANLIKKLQFPRICLPIIVVLNALVNFSIIFGLFTVFLVLSGSFPGWVYFAVFPVLLLQIVFAIGLGMVLGVLNVFFRDVGQFFTIVLQFWFWFTPIVYPAATLPAAVRGLLVWNPMAAVIGAYQQILVNGQAPQWGSLLPVAVAGLLCCALGLQLFRKRAGEMVDEL</sequence>
<evidence type="ECO:0000259" key="10">
    <source>
        <dbReference type="PROSITE" id="PS51012"/>
    </source>
</evidence>